<feature type="non-terminal residue" evidence="2">
    <location>
        <position position="172"/>
    </location>
</feature>
<dbReference type="OrthoDB" id="765769at2759"/>
<dbReference type="PANTHER" id="PTHR21726">
    <property type="entry name" value="PHOSPHATIDYLINOSITOL N-ACETYLGLUCOSAMINYLTRANSFERASE SUBUNIT P DOWN SYNDROME CRITICAL REGION PROTEIN 5 -RELATED"/>
    <property type="match status" value="1"/>
</dbReference>
<name>S8D9U7_9LAMI</name>
<feature type="domain" description="DUF4378" evidence="1">
    <location>
        <begin position="15"/>
        <end position="166"/>
    </location>
</feature>
<accession>S8D9U7</accession>
<comment type="caution">
    <text evidence="2">The sequence shown here is derived from an EMBL/GenBank/DDBJ whole genome shotgun (WGS) entry which is preliminary data.</text>
</comment>
<dbReference type="AlphaFoldDB" id="S8D9U7"/>
<reference evidence="2 3" key="1">
    <citation type="journal article" date="2013" name="BMC Genomics">
        <title>The miniature genome of a carnivorous plant Genlisea aurea contains a low number of genes and short non-coding sequences.</title>
        <authorList>
            <person name="Leushkin E.V."/>
            <person name="Sutormin R.A."/>
            <person name="Nabieva E.R."/>
            <person name="Penin A.A."/>
            <person name="Kondrashov A.S."/>
            <person name="Logacheva M.D."/>
        </authorList>
    </citation>
    <scope>NUCLEOTIDE SEQUENCE [LARGE SCALE GENOMIC DNA]</scope>
</reference>
<dbReference type="Proteomes" id="UP000015453">
    <property type="component" value="Unassembled WGS sequence"/>
</dbReference>
<dbReference type="Pfam" id="PF14309">
    <property type="entry name" value="DUF4378"/>
    <property type="match status" value="1"/>
</dbReference>
<sequence length="172" mass="19871">LRSSGNRKNSWEVEEYVKEVLCDVETMFKDYAFGRTAEVINPPLFYQIECRRLCSNSSSKGLVPRIIRRLWFDCISECTAVRCRHYVGEGWESWARGLGTVHRKDKLAEDICREISGFNDMGRMMVDEIVGRDMSSKHGTWRNYEIEGFEVGIQIESCILNSMVNEIVADVI</sequence>
<feature type="non-terminal residue" evidence="2">
    <location>
        <position position="1"/>
    </location>
</feature>
<dbReference type="PANTHER" id="PTHR21726:SF29">
    <property type="entry name" value="EXPRESSED PROTEIN"/>
    <property type="match status" value="1"/>
</dbReference>
<evidence type="ECO:0000313" key="2">
    <source>
        <dbReference type="EMBL" id="EPS59443.1"/>
    </source>
</evidence>
<dbReference type="EMBL" id="AUSU01008362">
    <property type="protein sequence ID" value="EPS59443.1"/>
    <property type="molecule type" value="Genomic_DNA"/>
</dbReference>
<gene>
    <name evidence="2" type="ORF">M569_15366</name>
</gene>
<proteinExistence type="predicted"/>
<keyword evidence="3" id="KW-1185">Reference proteome</keyword>
<dbReference type="InterPro" id="IPR025486">
    <property type="entry name" value="DUF4378"/>
</dbReference>
<evidence type="ECO:0000313" key="3">
    <source>
        <dbReference type="Proteomes" id="UP000015453"/>
    </source>
</evidence>
<evidence type="ECO:0000259" key="1">
    <source>
        <dbReference type="Pfam" id="PF14309"/>
    </source>
</evidence>
<organism evidence="2 3">
    <name type="scientific">Genlisea aurea</name>
    <dbReference type="NCBI Taxonomy" id="192259"/>
    <lineage>
        <taxon>Eukaryota</taxon>
        <taxon>Viridiplantae</taxon>
        <taxon>Streptophyta</taxon>
        <taxon>Embryophyta</taxon>
        <taxon>Tracheophyta</taxon>
        <taxon>Spermatophyta</taxon>
        <taxon>Magnoliopsida</taxon>
        <taxon>eudicotyledons</taxon>
        <taxon>Gunneridae</taxon>
        <taxon>Pentapetalae</taxon>
        <taxon>asterids</taxon>
        <taxon>lamiids</taxon>
        <taxon>Lamiales</taxon>
        <taxon>Lentibulariaceae</taxon>
        <taxon>Genlisea</taxon>
    </lineage>
</organism>
<protein>
    <recommendedName>
        <fullName evidence="1">DUF4378 domain-containing protein</fullName>
    </recommendedName>
</protein>